<dbReference type="AlphaFoldDB" id="A0A1I7VVZ2"/>
<comment type="subcellular location">
    <subcellularLocation>
        <location evidence="2">Cytoplasm</location>
    </subcellularLocation>
    <subcellularLocation>
        <location evidence="1">Nucleus</location>
    </subcellularLocation>
</comment>
<reference evidence="11" key="1">
    <citation type="submission" date="2012-04" db="EMBL/GenBank/DDBJ databases">
        <title>The Genome Sequence of Loa loa.</title>
        <authorList>
            <consortium name="The Broad Institute Genome Sequencing Platform"/>
            <consortium name="Broad Institute Genome Sequencing Center for Infectious Disease"/>
            <person name="Nutman T.B."/>
            <person name="Fink D.L."/>
            <person name="Russ C."/>
            <person name="Young S."/>
            <person name="Zeng Q."/>
            <person name="Gargeya S."/>
            <person name="Alvarado L."/>
            <person name="Berlin A."/>
            <person name="Chapman S.B."/>
            <person name="Chen Z."/>
            <person name="Freedman E."/>
            <person name="Gellesch M."/>
            <person name="Goldberg J."/>
            <person name="Griggs A."/>
            <person name="Gujja S."/>
            <person name="Heilman E.R."/>
            <person name="Heiman D."/>
            <person name="Howarth C."/>
            <person name="Mehta T."/>
            <person name="Neiman D."/>
            <person name="Pearson M."/>
            <person name="Roberts A."/>
            <person name="Saif S."/>
            <person name="Shea T."/>
            <person name="Shenoy N."/>
            <person name="Sisk P."/>
            <person name="Stolte C."/>
            <person name="Sykes S."/>
            <person name="White J."/>
            <person name="Yandava C."/>
            <person name="Haas B."/>
            <person name="Henn M.R."/>
            <person name="Nusbaum C."/>
            <person name="Birren B."/>
        </authorList>
    </citation>
    <scope>NUCLEOTIDE SEQUENCE [LARGE SCALE GENOMIC DNA]</scope>
</reference>
<sequence>MTKQIIKWLKKGMEPRKRFSPKITENDVETIMKLCRSTIQTFESIGDAFLSSFNGRHTSFSIGYALLLAFRESDGIENLRNRVILIYLLYRCAELDGVSEKGDILDHPFLSFFLSVMEHDKDSKDSSVEVEMLGSPKLGAREKYITGCLLTEMLDRIINRTPVDITMMKIPKQDFDITRHITALKNREAKYPSVASVTTPAIVKIFDEKTKNQDNLTGVESLASMLLPNLLTNPYLFEVLPPSFHRVTPTLMPPSDDEFQFLYPFILDPMWMETSVEKQDLRTLSTASQVCNPVTTVHENQISEKSESIELKTIPSTMSPPPIKEMQPDSVDVSHKTGSSLPSTVGTVTPATDSKKLIEPCRTSSMLVLSEEKADIASSTMAEPEIDATTPIYEYQTTISSASSEKKQPLTSEEAVELLKKSLVSIITRTEAQKLAEAIAQDTSLAKIIDIPLTKFDKYIDDNPAIAAAVIVARITQNCSELPQFFQLLAGMKISVQAMEVVNRLCTQVEFPQEYLNSYISTCVRRCEEPGQTPFMQCRQVRVVCVFLSSLIRSRTWDVRPLSVELQAFVLKFNHVREAASLYQAILMALQPSADSVTVCSTSLGLSVRASGTIAAIPTPGSSSELVAARKSDSR</sequence>
<dbReference type="GO" id="GO:0005634">
    <property type="term" value="C:nucleus"/>
    <property type="evidence" value="ECO:0007669"/>
    <property type="project" value="UniProtKB-SubCell"/>
</dbReference>
<evidence type="ECO:0000313" key="11">
    <source>
        <dbReference type="Proteomes" id="UP000095285"/>
    </source>
</evidence>
<accession>A0A1I7VVZ2</accession>
<keyword evidence="5" id="KW-0963">Cytoplasm</keyword>
<evidence type="ECO:0000256" key="1">
    <source>
        <dbReference type="ARBA" id="ARBA00004123"/>
    </source>
</evidence>
<evidence type="ECO:0000256" key="9">
    <source>
        <dbReference type="ARBA" id="ARBA00023242"/>
    </source>
</evidence>
<dbReference type="Proteomes" id="UP000095285">
    <property type="component" value="Unassembled WGS sequence"/>
</dbReference>
<proteinExistence type="inferred from homology"/>
<protein>
    <recommendedName>
        <fullName evidence="4">CCR4-NOT transcription complex subunit 11</fullName>
    </recommendedName>
</protein>
<evidence type="ECO:0000313" key="12">
    <source>
        <dbReference type="WBParaSite" id="EN70_6871"/>
    </source>
</evidence>
<organism evidence="11 12">
    <name type="scientific">Loa loa</name>
    <name type="common">Eye worm</name>
    <name type="synonym">Filaria loa</name>
    <dbReference type="NCBI Taxonomy" id="7209"/>
    <lineage>
        <taxon>Eukaryota</taxon>
        <taxon>Metazoa</taxon>
        <taxon>Ecdysozoa</taxon>
        <taxon>Nematoda</taxon>
        <taxon>Chromadorea</taxon>
        <taxon>Rhabditida</taxon>
        <taxon>Spirurina</taxon>
        <taxon>Spiruromorpha</taxon>
        <taxon>Filarioidea</taxon>
        <taxon>Onchocercidae</taxon>
        <taxon>Loa</taxon>
    </lineage>
</organism>
<evidence type="ECO:0000256" key="8">
    <source>
        <dbReference type="ARBA" id="ARBA00023163"/>
    </source>
</evidence>
<evidence type="ECO:0000256" key="5">
    <source>
        <dbReference type="ARBA" id="ARBA00022490"/>
    </source>
</evidence>
<evidence type="ECO:0000256" key="3">
    <source>
        <dbReference type="ARBA" id="ARBA00008030"/>
    </source>
</evidence>
<dbReference type="GO" id="GO:0030014">
    <property type="term" value="C:CCR4-NOT complex"/>
    <property type="evidence" value="ECO:0007669"/>
    <property type="project" value="InterPro"/>
</dbReference>
<dbReference type="GO" id="GO:0031047">
    <property type="term" value="P:regulatory ncRNA-mediated gene silencing"/>
    <property type="evidence" value="ECO:0007669"/>
    <property type="project" value="UniProtKB-KW"/>
</dbReference>
<comment type="similarity">
    <text evidence="3">Belongs to the CNOT11 family.</text>
</comment>
<keyword evidence="7" id="KW-0943">RNA-mediated gene silencing</keyword>
<evidence type="ECO:0000256" key="10">
    <source>
        <dbReference type="SAM" id="MobiDB-lite"/>
    </source>
</evidence>
<keyword evidence="11" id="KW-1185">Reference proteome</keyword>
<keyword evidence="9" id="KW-0539">Nucleus</keyword>
<dbReference type="WBParaSite" id="EN70_6871">
    <property type="protein sequence ID" value="EN70_6871"/>
    <property type="gene ID" value="EN70_6871"/>
</dbReference>
<feature type="region of interest" description="Disordered" evidence="10">
    <location>
        <begin position="314"/>
        <end position="350"/>
    </location>
</feature>
<dbReference type="STRING" id="7209.A0A1I7VVZ2"/>
<evidence type="ECO:0000256" key="2">
    <source>
        <dbReference type="ARBA" id="ARBA00004496"/>
    </source>
</evidence>
<dbReference type="PANTHER" id="PTHR15975">
    <property type="entry name" value="CCR4-NOT TRANSCRIPTION COMPLEX SUBUNIT 11"/>
    <property type="match status" value="1"/>
</dbReference>
<evidence type="ECO:0000256" key="4">
    <source>
        <dbReference type="ARBA" id="ARBA00014872"/>
    </source>
</evidence>
<keyword evidence="8" id="KW-0804">Transcription</keyword>
<dbReference type="InterPro" id="IPR019312">
    <property type="entry name" value="CNOT11"/>
</dbReference>
<keyword evidence="6" id="KW-0805">Transcription regulation</keyword>
<evidence type="ECO:0000256" key="6">
    <source>
        <dbReference type="ARBA" id="ARBA00023015"/>
    </source>
</evidence>
<dbReference type="GO" id="GO:0005737">
    <property type="term" value="C:cytoplasm"/>
    <property type="evidence" value="ECO:0007669"/>
    <property type="project" value="UniProtKB-SubCell"/>
</dbReference>
<evidence type="ECO:0000256" key="7">
    <source>
        <dbReference type="ARBA" id="ARBA00023158"/>
    </source>
</evidence>
<dbReference type="Pfam" id="PF10155">
    <property type="entry name" value="CNOT11"/>
    <property type="match status" value="1"/>
</dbReference>
<dbReference type="PANTHER" id="PTHR15975:SF0">
    <property type="entry name" value="CCR4-NOT TRANSCRIPTION COMPLEX SUBUNIT 11"/>
    <property type="match status" value="1"/>
</dbReference>
<reference evidence="12" key="2">
    <citation type="submission" date="2016-11" db="UniProtKB">
        <authorList>
            <consortium name="WormBaseParasite"/>
        </authorList>
    </citation>
    <scope>IDENTIFICATION</scope>
</reference>
<name>A0A1I7VVZ2_LOALO</name>
<feature type="compositionally biased region" description="Polar residues" evidence="10">
    <location>
        <begin position="336"/>
        <end position="350"/>
    </location>
</feature>